<keyword evidence="3" id="KW-1185">Reference proteome</keyword>
<accession>A0ABY1H0H9</accession>
<evidence type="ECO:0000313" key="3">
    <source>
        <dbReference type="Proteomes" id="UP000182665"/>
    </source>
</evidence>
<dbReference type="EMBL" id="FPKT01000002">
    <property type="protein sequence ID" value="SFZ74652.1"/>
    <property type="molecule type" value="Genomic_DNA"/>
</dbReference>
<name>A0ABY1H0H9_9STAP</name>
<dbReference type="CDD" id="cd09204">
    <property type="entry name" value="PLDc_N_DEXD_b2"/>
    <property type="match status" value="1"/>
</dbReference>
<organism evidence="2 3">
    <name type="scientific">Staphylococcus pasteuri</name>
    <dbReference type="NCBI Taxonomy" id="45972"/>
    <lineage>
        <taxon>Bacteria</taxon>
        <taxon>Bacillati</taxon>
        <taxon>Bacillota</taxon>
        <taxon>Bacilli</taxon>
        <taxon>Bacillales</taxon>
        <taxon>Staphylococcaceae</taxon>
        <taxon>Staphylococcus</taxon>
    </lineage>
</organism>
<gene>
    <name evidence="2" type="ORF">SAMN03097721_00903</name>
</gene>
<feature type="domain" description="PLD phosphodiesterase" evidence="1">
    <location>
        <begin position="119"/>
        <end position="144"/>
    </location>
</feature>
<protein>
    <submittedName>
        <fullName evidence="2">HKD family nuclease</fullName>
    </submittedName>
</protein>
<evidence type="ECO:0000259" key="1">
    <source>
        <dbReference type="PROSITE" id="PS50035"/>
    </source>
</evidence>
<dbReference type="SUPFAM" id="SSF56024">
    <property type="entry name" value="Phospholipase D/nuclease"/>
    <property type="match status" value="1"/>
</dbReference>
<proteinExistence type="predicted"/>
<dbReference type="Pfam" id="PF13091">
    <property type="entry name" value="PLDc_2"/>
    <property type="match status" value="1"/>
</dbReference>
<dbReference type="PROSITE" id="PS50035">
    <property type="entry name" value="PLD"/>
    <property type="match status" value="1"/>
</dbReference>
<dbReference type="Gene3D" id="3.30.870.10">
    <property type="entry name" value="Endonuclease Chain A"/>
    <property type="match status" value="1"/>
</dbReference>
<dbReference type="InterPro" id="IPR001736">
    <property type="entry name" value="PLipase_D/transphosphatidylase"/>
</dbReference>
<sequence length="168" mass="19046">MNRLIEDFTQSLHKGFIDKNVSHQGNFTPKLLINNKNENVLSTIVQELQKCISFSISVAFITESGLASLKSILYDLNRKGIKGRILTSNYLGFNSPKMYSELLKLENVEVRLTDVEGFHAKGYIFDHENYSSMIIGSSNLTSNALKINYEHNILLSTHRNGELVHNIK</sequence>
<dbReference type="InterPro" id="IPR025202">
    <property type="entry name" value="PLD-like_dom"/>
</dbReference>
<reference evidence="2 3" key="1">
    <citation type="submission" date="2016-11" db="EMBL/GenBank/DDBJ databases">
        <authorList>
            <person name="Varghese N."/>
            <person name="Submissions S."/>
        </authorList>
    </citation>
    <scope>NUCLEOTIDE SEQUENCE [LARGE SCALE GENOMIC DNA]</scope>
    <source>
        <strain evidence="2 3">NFIX07</strain>
    </source>
</reference>
<dbReference type="Proteomes" id="UP000182665">
    <property type="component" value="Unassembled WGS sequence"/>
</dbReference>
<comment type="caution">
    <text evidence="2">The sequence shown here is derived from an EMBL/GenBank/DDBJ whole genome shotgun (WGS) entry which is preliminary data.</text>
</comment>
<evidence type="ECO:0000313" key="2">
    <source>
        <dbReference type="EMBL" id="SFZ74652.1"/>
    </source>
</evidence>